<name>A0A6C0KN68_9ZZZZ</name>
<reference evidence="2" key="1">
    <citation type="journal article" date="2020" name="Nature">
        <title>Giant virus diversity and host interactions through global metagenomics.</title>
        <authorList>
            <person name="Schulz F."/>
            <person name="Roux S."/>
            <person name="Paez-Espino D."/>
            <person name="Jungbluth S."/>
            <person name="Walsh D.A."/>
            <person name="Denef V.J."/>
            <person name="McMahon K.D."/>
            <person name="Konstantinidis K.T."/>
            <person name="Eloe-Fadrosh E.A."/>
            <person name="Kyrpides N.C."/>
            <person name="Woyke T."/>
        </authorList>
    </citation>
    <scope>NUCLEOTIDE SEQUENCE</scope>
    <source>
        <strain evidence="2">GVMAG-S-3300013006-138</strain>
    </source>
</reference>
<dbReference type="PANTHER" id="PTHR43591">
    <property type="entry name" value="METHYLTRANSFERASE"/>
    <property type="match status" value="1"/>
</dbReference>
<dbReference type="AlphaFoldDB" id="A0A6C0KN68"/>
<dbReference type="CDD" id="cd02440">
    <property type="entry name" value="AdoMet_MTases"/>
    <property type="match status" value="1"/>
</dbReference>
<dbReference type="Pfam" id="PF13649">
    <property type="entry name" value="Methyltransf_25"/>
    <property type="match status" value="1"/>
</dbReference>
<proteinExistence type="predicted"/>
<dbReference type="Gene3D" id="3.40.50.150">
    <property type="entry name" value="Vaccinia Virus protein VP39"/>
    <property type="match status" value="1"/>
</dbReference>
<dbReference type="InterPro" id="IPR029063">
    <property type="entry name" value="SAM-dependent_MTases_sf"/>
</dbReference>
<evidence type="ECO:0000313" key="2">
    <source>
        <dbReference type="EMBL" id="QHU18130.1"/>
    </source>
</evidence>
<dbReference type="InterPro" id="IPR041698">
    <property type="entry name" value="Methyltransf_25"/>
</dbReference>
<evidence type="ECO:0000259" key="1">
    <source>
        <dbReference type="Pfam" id="PF13649"/>
    </source>
</evidence>
<feature type="domain" description="Methyltransferase" evidence="1">
    <location>
        <begin position="116"/>
        <end position="217"/>
    </location>
</feature>
<sequence>MEQIWLILLVLICLTILQLFNSILYDALLHPFLESRERVREGFVSSASASTSESVAHARDETTGMVKWLDNKDLYDAFYAGIYDQLTQGSTRSQAEVALMLHEWTKRGEDLKGFQILDGGCGTGIAAATFAKMDVKGVVGMDTSTEMLKQCEVNLGRSTLSDEQKKHIEWRKGDLIDPSACSGGEFTHACLLYFTVYYFADKETLFRNLFFWVKPGGRMVVQVVNKHKFDPMLESSAPWLGFSLQKYSDKRITKSEVVFNKFKYAAEFDLQDPLAEFRETFRFKDGKVRRQKHTFRMEDMNLIVGYAKAAGWDFIGHTDLTPIAFEYAFHLHFKHP</sequence>
<accession>A0A6C0KN68</accession>
<dbReference type="SUPFAM" id="SSF53335">
    <property type="entry name" value="S-adenosyl-L-methionine-dependent methyltransferases"/>
    <property type="match status" value="1"/>
</dbReference>
<dbReference type="EMBL" id="MN740925">
    <property type="protein sequence ID" value="QHU18130.1"/>
    <property type="molecule type" value="Genomic_DNA"/>
</dbReference>
<organism evidence="2">
    <name type="scientific">viral metagenome</name>
    <dbReference type="NCBI Taxonomy" id="1070528"/>
    <lineage>
        <taxon>unclassified sequences</taxon>
        <taxon>metagenomes</taxon>
        <taxon>organismal metagenomes</taxon>
    </lineage>
</organism>
<protein>
    <recommendedName>
        <fullName evidence="1">Methyltransferase domain-containing protein</fullName>
    </recommendedName>
</protein>